<gene>
    <name evidence="1" type="ORF">SDC9_170034</name>
</gene>
<dbReference type="AlphaFoldDB" id="A0A645G6Y1"/>
<comment type="caution">
    <text evidence="1">The sequence shown here is derived from an EMBL/GenBank/DDBJ whole genome shotgun (WGS) entry which is preliminary data.</text>
</comment>
<accession>A0A645G6Y1</accession>
<dbReference type="EMBL" id="VSSQ01070938">
    <property type="protein sequence ID" value="MPN22651.1"/>
    <property type="molecule type" value="Genomic_DNA"/>
</dbReference>
<reference evidence="1" key="1">
    <citation type="submission" date="2019-08" db="EMBL/GenBank/DDBJ databases">
        <authorList>
            <person name="Kucharzyk K."/>
            <person name="Murdoch R.W."/>
            <person name="Higgins S."/>
            <person name="Loffler F."/>
        </authorList>
    </citation>
    <scope>NUCLEOTIDE SEQUENCE</scope>
</reference>
<sequence length="142" mass="15233">MKRLGAHIGLDHLLDGDGRHHSCGETLLVHGISQGQRVHHGGQHAHVIRRGAVHADGAASHATEDVSTTNHHRHLHTHAGDFGDLLDHAHDGGTVDAELIIPHQRLTRQLQQNALVGWCGNGHGVLRKAKKMKEGLAVKSGA</sequence>
<proteinExistence type="predicted"/>
<protein>
    <submittedName>
        <fullName evidence="1">Uncharacterized protein</fullName>
    </submittedName>
</protein>
<name>A0A645G6Y1_9ZZZZ</name>
<organism evidence="1">
    <name type="scientific">bioreactor metagenome</name>
    <dbReference type="NCBI Taxonomy" id="1076179"/>
    <lineage>
        <taxon>unclassified sequences</taxon>
        <taxon>metagenomes</taxon>
        <taxon>ecological metagenomes</taxon>
    </lineage>
</organism>
<evidence type="ECO:0000313" key="1">
    <source>
        <dbReference type="EMBL" id="MPN22651.1"/>
    </source>
</evidence>